<keyword evidence="2" id="KW-1185">Reference proteome</keyword>
<proteinExistence type="predicted"/>
<dbReference type="AlphaFoldDB" id="A0A0H2S647"/>
<name>A0A0H2S647_9AGAM</name>
<sequence>MPRILTPRELVDVAFFIKLKMDLWTVALQETDALRRNSGHAERTRRQLEAEGFVFDLSEHVQILEDDDDKGDEYHALVEKRSRTAKDRFKKAVVASALSQEITVDQIAGTGSYPDHLALFALKEIGRTLSELRAERGIPQPCSSDAPMARYLNNVDPLEPFAGEGFGLNTFPVSRAMCLEITDNPEGIENVVFTEDTLTYRIVNWGEENGERWWEVWCTNSDQFRLYDHSMKDLLRISEFVLF</sequence>
<gene>
    <name evidence="1" type="ORF">SCHPADRAFT_900922</name>
</gene>
<dbReference type="Proteomes" id="UP000053477">
    <property type="component" value="Unassembled WGS sequence"/>
</dbReference>
<evidence type="ECO:0000313" key="2">
    <source>
        <dbReference type="Proteomes" id="UP000053477"/>
    </source>
</evidence>
<organism evidence="1 2">
    <name type="scientific">Schizopora paradoxa</name>
    <dbReference type="NCBI Taxonomy" id="27342"/>
    <lineage>
        <taxon>Eukaryota</taxon>
        <taxon>Fungi</taxon>
        <taxon>Dikarya</taxon>
        <taxon>Basidiomycota</taxon>
        <taxon>Agaricomycotina</taxon>
        <taxon>Agaricomycetes</taxon>
        <taxon>Hymenochaetales</taxon>
        <taxon>Schizoporaceae</taxon>
        <taxon>Schizopora</taxon>
    </lineage>
</organism>
<protein>
    <submittedName>
        <fullName evidence="1">Uncharacterized protein</fullName>
    </submittedName>
</protein>
<accession>A0A0H2S647</accession>
<dbReference type="InParanoid" id="A0A0H2S647"/>
<reference evidence="1 2" key="1">
    <citation type="submission" date="2015-04" db="EMBL/GenBank/DDBJ databases">
        <title>Complete genome sequence of Schizopora paradoxa KUC8140, a cosmopolitan wood degrader in East Asia.</title>
        <authorList>
            <consortium name="DOE Joint Genome Institute"/>
            <person name="Min B."/>
            <person name="Park H."/>
            <person name="Jang Y."/>
            <person name="Kim J.-J."/>
            <person name="Kim K.H."/>
            <person name="Pangilinan J."/>
            <person name="Lipzen A."/>
            <person name="Riley R."/>
            <person name="Grigoriev I.V."/>
            <person name="Spatafora J.W."/>
            <person name="Choi I.-G."/>
        </authorList>
    </citation>
    <scope>NUCLEOTIDE SEQUENCE [LARGE SCALE GENOMIC DNA]</scope>
    <source>
        <strain evidence="1 2">KUC8140</strain>
    </source>
</reference>
<dbReference type="EMBL" id="KQ085908">
    <property type="protein sequence ID" value="KLO17133.1"/>
    <property type="molecule type" value="Genomic_DNA"/>
</dbReference>
<evidence type="ECO:0000313" key="1">
    <source>
        <dbReference type="EMBL" id="KLO17133.1"/>
    </source>
</evidence>